<dbReference type="PROSITE" id="PS51257">
    <property type="entry name" value="PROKAR_LIPOPROTEIN"/>
    <property type="match status" value="1"/>
</dbReference>
<dbReference type="KEGG" id="bid:Bind_2658"/>
<dbReference type="Proteomes" id="UP000001695">
    <property type="component" value="Chromosome"/>
</dbReference>
<evidence type="ECO:0000313" key="2">
    <source>
        <dbReference type="Proteomes" id="UP000001695"/>
    </source>
</evidence>
<accession>B2IJB7</accession>
<dbReference type="HOGENOM" id="CLU_1438490_0_0_5"/>
<dbReference type="RefSeq" id="WP_012385586.1">
    <property type="nucleotide sequence ID" value="NC_010581.1"/>
</dbReference>
<dbReference type="EMBL" id="CP001016">
    <property type="protein sequence ID" value="ACB96235.1"/>
    <property type="molecule type" value="Genomic_DNA"/>
</dbReference>
<name>B2IJB7_BEII9</name>
<evidence type="ECO:0000313" key="1">
    <source>
        <dbReference type="EMBL" id="ACB96235.1"/>
    </source>
</evidence>
<proteinExistence type="predicted"/>
<dbReference type="eggNOG" id="ENOG5032MBY">
    <property type="taxonomic scope" value="Bacteria"/>
</dbReference>
<reference evidence="2" key="1">
    <citation type="submission" date="2008-03" db="EMBL/GenBank/DDBJ databases">
        <title>Complete sequence of chromosome of Beijerinckia indica subsp. indica ATCC 9039.</title>
        <authorList>
            <consortium name="US DOE Joint Genome Institute"/>
            <person name="Copeland A."/>
            <person name="Lucas S."/>
            <person name="Lapidus A."/>
            <person name="Glavina del Rio T."/>
            <person name="Dalin E."/>
            <person name="Tice H."/>
            <person name="Bruce D."/>
            <person name="Goodwin L."/>
            <person name="Pitluck S."/>
            <person name="LaButti K."/>
            <person name="Schmutz J."/>
            <person name="Larimer F."/>
            <person name="Land M."/>
            <person name="Hauser L."/>
            <person name="Kyrpides N."/>
            <person name="Mikhailova N."/>
            <person name="Dunfield P.F."/>
            <person name="Dedysh S.N."/>
            <person name="Liesack W."/>
            <person name="Saw J.H."/>
            <person name="Alam M."/>
            <person name="Chen Y."/>
            <person name="Murrell J.C."/>
            <person name="Richardson P."/>
        </authorList>
    </citation>
    <scope>NUCLEOTIDE SEQUENCE [LARGE SCALE GENOMIC DNA]</scope>
    <source>
        <strain evidence="2">ATCC 9039 / DSM 1715 / NCIMB 8712</strain>
    </source>
</reference>
<keyword evidence="2" id="KW-1185">Reference proteome</keyword>
<organism evidence="1 2">
    <name type="scientific">Beijerinckia indica subsp. indica (strain ATCC 9039 / DSM 1715 / NCIMB 8712)</name>
    <dbReference type="NCBI Taxonomy" id="395963"/>
    <lineage>
        <taxon>Bacteria</taxon>
        <taxon>Pseudomonadati</taxon>
        <taxon>Pseudomonadota</taxon>
        <taxon>Alphaproteobacteria</taxon>
        <taxon>Hyphomicrobiales</taxon>
        <taxon>Beijerinckiaceae</taxon>
        <taxon>Beijerinckia</taxon>
    </lineage>
</organism>
<gene>
    <name evidence="1" type="ordered locus">Bind_2658</name>
</gene>
<dbReference type="AlphaFoldDB" id="B2IJB7"/>
<sequence length="188" mass="20346">MNILRDFILSTYIIGLSPTFAACLDVPSSSAQSAVEVFLREPKDLLKQPLDSSKLSYSVKDLLTADTKSILPILIEIARTAPSEQKTAIGSGMANATNICLTLEPSSSKAIREAVYRLGDNNLSKAFTTQLELNASDVASGVEIERPTYSRGIAEKSGESWLKIRGPLDLGNGQLWNPFAPLPIHKVN</sequence>
<protein>
    <submittedName>
        <fullName evidence="1">Uncharacterized protein</fullName>
    </submittedName>
</protein>
<reference evidence="1 2" key="2">
    <citation type="journal article" date="2010" name="J. Bacteriol.">
        <title>Complete genome sequence of Beijerinckia indica subsp. indica.</title>
        <authorList>
            <person name="Tamas I."/>
            <person name="Dedysh S.N."/>
            <person name="Liesack W."/>
            <person name="Stott M.B."/>
            <person name="Alam M."/>
            <person name="Murrell J.C."/>
            <person name="Dunfield P.F."/>
        </authorList>
    </citation>
    <scope>NUCLEOTIDE SEQUENCE [LARGE SCALE GENOMIC DNA]</scope>
    <source>
        <strain evidence="2">ATCC 9039 / DSM 1715 / NCIMB 8712</strain>
    </source>
</reference>